<dbReference type="STRING" id="36050.A0A1B8ARS6"/>
<dbReference type="AlphaFoldDB" id="A0A1B8ARS6"/>
<organism evidence="2 3">
    <name type="scientific">Fusarium poae</name>
    <dbReference type="NCBI Taxonomy" id="36050"/>
    <lineage>
        <taxon>Eukaryota</taxon>
        <taxon>Fungi</taxon>
        <taxon>Dikarya</taxon>
        <taxon>Ascomycota</taxon>
        <taxon>Pezizomycotina</taxon>
        <taxon>Sordariomycetes</taxon>
        <taxon>Hypocreomycetidae</taxon>
        <taxon>Hypocreales</taxon>
        <taxon>Nectriaceae</taxon>
        <taxon>Fusarium</taxon>
    </lineage>
</organism>
<feature type="domain" description="DUF7587" evidence="1">
    <location>
        <begin position="212"/>
        <end position="319"/>
    </location>
</feature>
<evidence type="ECO:0000313" key="2">
    <source>
        <dbReference type="EMBL" id="OBS23235.1"/>
    </source>
</evidence>
<dbReference type="Pfam" id="PF24494">
    <property type="entry name" value="DUF7587"/>
    <property type="match status" value="1"/>
</dbReference>
<protein>
    <recommendedName>
        <fullName evidence="1">DUF7587 domain-containing protein</fullName>
    </recommendedName>
</protein>
<gene>
    <name evidence="2" type="ORF">FPOA_03788</name>
</gene>
<evidence type="ECO:0000259" key="1">
    <source>
        <dbReference type="Pfam" id="PF24494"/>
    </source>
</evidence>
<reference evidence="2 3" key="1">
    <citation type="submission" date="2016-06" db="EMBL/GenBank/DDBJ databases">
        <title>Living apart together: crosstalk between the core and supernumerary genomes in a fungal plant pathogen.</title>
        <authorList>
            <person name="Vanheule A."/>
            <person name="Audenaert K."/>
            <person name="Warris S."/>
            <person name="Van De Geest H."/>
            <person name="Schijlen E."/>
            <person name="Hofte M."/>
            <person name="De Saeger S."/>
            <person name="Haesaert G."/>
            <person name="Waalwijk C."/>
            <person name="Van Der Lee T."/>
        </authorList>
    </citation>
    <scope>NUCLEOTIDE SEQUENCE [LARGE SCALE GENOMIC DNA]</scope>
    <source>
        <strain evidence="2 3">2516</strain>
    </source>
</reference>
<sequence length="504" mass="57722">MASVEDIHRQVAALSLTESSTEEKQSQVLGAALQELDSTSKLLMGQLDTINKLISSNTEVIAKHEAAFYQAYQRVRQSRLKTQRFQNAAVQSVVTRITSLVTGRHSQTTDMLAYFDRTIKDIIKNSLPDLHDKDSLWIIIEKCYIQAVTPSGQLHANNYVDFLSQRENEKNHVADFEDTWVHFWATCLNNCPGGPTLFIPPAITPFQDENDPPKYLFRAYDEESWGTNREDIIASSGCDLNRRDILSRSRQDASSKMLYGHLRTPYGSTRDDNLVSWSSSLLFVIQCANYRSRRAGMGSDGVFICAVDTTKFPKGQFARDKWLMTIFRDVSGEDAKFRILRFEEPTYDNGEYLSQGTLNVKGRSCLMSLRNLQRAGLGRLYPELDVERARPTDPVRRKWTNYVKDLREAWQNAQASTDSELQSAIEIAESCFESFDEYDMTLLLLAFRERKLKNTDGWRLEIPGPAEVCRYMNLSYQASRLEDITAEGGLEGLRRLFKYEWDMD</sequence>
<dbReference type="InterPro" id="IPR056009">
    <property type="entry name" value="DUF7587"/>
</dbReference>
<proteinExistence type="predicted"/>
<evidence type="ECO:0000313" key="3">
    <source>
        <dbReference type="Proteomes" id="UP000091967"/>
    </source>
</evidence>
<accession>A0A1B8ARS6</accession>
<name>A0A1B8ARS6_FUSPO</name>
<dbReference type="OMA" id="YYEHENR"/>
<keyword evidence="3" id="KW-1185">Reference proteome</keyword>
<comment type="caution">
    <text evidence="2">The sequence shown here is derived from an EMBL/GenBank/DDBJ whole genome shotgun (WGS) entry which is preliminary data.</text>
</comment>
<dbReference type="EMBL" id="LYXU01000002">
    <property type="protein sequence ID" value="OBS23235.1"/>
    <property type="molecule type" value="Genomic_DNA"/>
</dbReference>
<dbReference type="Proteomes" id="UP000091967">
    <property type="component" value="Unassembled WGS sequence"/>
</dbReference>